<proteinExistence type="predicted"/>
<gene>
    <name evidence="2" type="ORF">JOF43_003094</name>
</gene>
<organism evidence="2 3">
    <name type="scientific">Brachybacterium sacelli</name>
    <dbReference type="NCBI Taxonomy" id="173364"/>
    <lineage>
        <taxon>Bacteria</taxon>
        <taxon>Bacillati</taxon>
        <taxon>Actinomycetota</taxon>
        <taxon>Actinomycetes</taxon>
        <taxon>Micrococcales</taxon>
        <taxon>Dermabacteraceae</taxon>
        <taxon>Brachybacterium</taxon>
    </lineage>
</organism>
<comment type="caution">
    <text evidence="2">The sequence shown here is derived from an EMBL/GenBank/DDBJ whole genome shotgun (WGS) entry which is preliminary data.</text>
</comment>
<protein>
    <submittedName>
        <fullName evidence="2">Uncharacterized protein</fullName>
    </submittedName>
</protein>
<evidence type="ECO:0000313" key="3">
    <source>
        <dbReference type="Proteomes" id="UP001519290"/>
    </source>
</evidence>
<dbReference type="Proteomes" id="UP001519290">
    <property type="component" value="Unassembled WGS sequence"/>
</dbReference>
<accession>A0ABS4X3R4</accession>
<reference evidence="2 3" key="1">
    <citation type="submission" date="2021-03" db="EMBL/GenBank/DDBJ databases">
        <title>Sequencing the genomes of 1000 actinobacteria strains.</title>
        <authorList>
            <person name="Klenk H.-P."/>
        </authorList>
    </citation>
    <scope>NUCLEOTIDE SEQUENCE [LARGE SCALE GENOMIC DNA]</scope>
    <source>
        <strain evidence="2 3">DSM 14566</strain>
    </source>
</reference>
<keyword evidence="1" id="KW-1133">Transmembrane helix</keyword>
<keyword evidence="1" id="KW-0472">Membrane</keyword>
<keyword evidence="1" id="KW-0812">Transmembrane</keyword>
<dbReference type="EMBL" id="JAGIOD010000002">
    <property type="protein sequence ID" value="MBP2383105.1"/>
    <property type="molecule type" value="Genomic_DNA"/>
</dbReference>
<feature type="transmembrane region" description="Helical" evidence="1">
    <location>
        <begin position="23"/>
        <end position="49"/>
    </location>
</feature>
<evidence type="ECO:0000313" key="2">
    <source>
        <dbReference type="EMBL" id="MBP2383105.1"/>
    </source>
</evidence>
<evidence type="ECO:0000256" key="1">
    <source>
        <dbReference type="SAM" id="Phobius"/>
    </source>
</evidence>
<sequence length="145" mass="14383">MTSRPVDPTATGPSAGTPRTRTVVLIAVAAAVIAGLVGLGLGGLGGVLLSSGSAGGSDTDQDIAEGCAILERAEDQLPVSEDSLSLEEPLLFELGAAGNLFMAAGAGGADDELWASGSDLVTGMSMLDTDMINESIETLQATSCT</sequence>
<name>A0ABS4X3R4_9MICO</name>
<dbReference type="RefSeq" id="WP_209903695.1">
    <property type="nucleotide sequence ID" value="NZ_BAAAJW010000005.1"/>
</dbReference>
<keyword evidence="3" id="KW-1185">Reference proteome</keyword>